<dbReference type="InterPro" id="IPR014988">
    <property type="entry name" value="Uncharacterised_YqcI/YcgG"/>
</dbReference>
<dbReference type="PANTHER" id="PTHR40045">
    <property type="entry name" value="YCGG FAMILY PROTEIN"/>
    <property type="match status" value="1"/>
</dbReference>
<dbReference type="PANTHER" id="PTHR40045:SF1">
    <property type="entry name" value="YQCI_YCGG FAMILY PROTEIN"/>
    <property type="match status" value="1"/>
</dbReference>
<comment type="caution">
    <text evidence="1">The sequence shown here is derived from an EMBL/GenBank/DDBJ whole genome shotgun (WGS) entry which is preliminary data.</text>
</comment>
<proteinExistence type="predicted"/>
<evidence type="ECO:0000313" key="1">
    <source>
        <dbReference type="EMBL" id="RBW71167.1"/>
    </source>
</evidence>
<protein>
    <submittedName>
        <fullName evidence="1">YqcI/YcgG family protein</fullName>
    </submittedName>
</protein>
<dbReference type="AlphaFoldDB" id="A0A366XZ16"/>
<name>A0A366XZ16_9BACI</name>
<reference evidence="1 2" key="1">
    <citation type="submission" date="2018-07" db="EMBL/GenBank/DDBJ databases">
        <title>Lottiidibacillus patelloidae gen. nov., sp. nov., isolated from the intestinal tract of a marine limpet and the reclassification of B. taeanensis BH030017T, B. algicola KMM 3737T and B. hwajinpoensis SW-72T as genus Lottiidibacillus.</title>
        <authorList>
            <person name="Liu R."/>
            <person name="Huang Z."/>
        </authorList>
    </citation>
    <scope>NUCLEOTIDE SEQUENCE [LARGE SCALE GENOMIC DNA]</scope>
    <source>
        <strain evidence="1 2">BH030017</strain>
    </source>
</reference>
<dbReference type="RefSeq" id="WP_113804646.1">
    <property type="nucleotide sequence ID" value="NZ_QOCW01000002.1"/>
</dbReference>
<sequence length="231" mass="27757">MINKEKVPHWVAEEFQTFHNIVTDPTFPCYFGIHAQKKGELRYTYLSHNDWSHFPDTVRDFLYLMHEDRSVRRGLFVFVEPEREERSIEYYRAYFWRLLDYLHERDKKEWPAHIPKNPDHHLWAFSFDGEPFFTFGNAPAYKQRKTRDLGNCLVIGMQPRMIFEGLEGDRPTGIKSRQSVRERVEAWDNLPKHPNISHYGDENHREWKQYFIGDDVKPITGKCPFHHKSSS</sequence>
<accession>A0A366XZ16</accession>
<keyword evidence="2" id="KW-1185">Reference proteome</keyword>
<gene>
    <name evidence="1" type="ORF">DS031_03150</name>
</gene>
<dbReference type="Pfam" id="PF08892">
    <property type="entry name" value="YqcI_YcgG"/>
    <property type="match status" value="1"/>
</dbReference>
<organism evidence="1 2">
    <name type="scientific">Bacillus taeanensis</name>
    <dbReference type="NCBI Taxonomy" id="273032"/>
    <lineage>
        <taxon>Bacteria</taxon>
        <taxon>Bacillati</taxon>
        <taxon>Bacillota</taxon>
        <taxon>Bacilli</taxon>
        <taxon>Bacillales</taxon>
        <taxon>Bacillaceae</taxon>
        <taxon>Bacillus</taxon>
    </lineage>
</organism>
<dbReference type="EMBL" id="QOCW01000002">
    <property type="protein sequence ID" value="RBW71167.1"/>
    <property type="molecule type" value="Genomic_DNA"/>
</dbReference>
<dbReference type="OrthoDB" id="112290at2"/>
<dbReference type="Proteomes" id="UP000253314">
    <property type="component" value="Unassembled WGS sequence"/>
</dbReference>
<evidence type="ECO:0000313" key="2">
    <source>
        <dbReference type="Proteomes" id="UP000253314"/>
    </source>
</evidence>